<dbReference type="GO" id="GO:0005524">
    <property type="term" value="F:ATP binding"/>
    <property type="evidence" value="ECO:0007669"/>
    <property type="project" value="UniProtKB-KW"/>
</dbReference>
<evidence type="ECO:0000256" key="9">
    <source>
        <dbReference type="ARBA" id="ARBA00023136"/>
    </source>
</evidence>
<keyword evidence="4" id="KW-0762">Sugar transport</keyword>
<dbReference type="InterPro" id="IPR027417">
    <property type="entry name" value="P-loop_NTPase"/>
</dbReference>
<evidence type="ECO:0000256" key="1">
    <source>
        <dbReference type="ARBA" id="ARBA00004202"/>
    </source>
</evidence>
<accession>A0A3D9XDT0</accession>
<dbReference type="Pfam" id="PF00005">
    <property type="entry name" value="ABC_tran"/>
    <property type="match status" value="2"/>
</dbReference>
<dbReference type="InterPro" id="IPR050107">
    <property type="entry name" value="ABC_carbohydrate_import_ATPase"/>
</dbReference>
<feature type="domain" description="ABC transporter" evidence="10">
    <location>
        <begin position="5"/>
        <end position="242"/>
    </location>
</feature>
<keyword evidence="3" id="KW-1003">Cell membrane</keyword>
<feature type="domain" description="ABC transporter" evidence="10">
    <location>
        <begin position="258"/>
        <end position="504"/>
    </location>
</feature>
<dbReference type="PANTHER" id="PTHR43790">
    <property type="entry name" value="CARBOHYDRATE TRANSPORT ATP-BINDING PROTEIN MG119-RELATED"/>
    <property type="match status" value="1"/>
</dbReference>
<evidence type="ECO:0000259" key="10">
    <source>
        <dbReference type="PROSITE" id="PS50893"/>
    </source>
</evidence>
<keyword evidence="9" id="KW-0472">Membrane</keyword>
<dbReference type="CDD" id="cd03215">
    <property type="entry name" value="ABC_Carb_Monos_II"/>
    <property type="match status" value="1"/>
</dbReference>
<dbReference type="Proteomes" id="UP000256941">
    <property type="component" value="Unassembled WGS sequence"/>
</dbReference>
<evidence type="ECO:0000313" key="11">
    <source>
        <dbReference type="EMBL" id="REF67771.1"/>
    </source>
</evidence>
<keyword evidence="8" id="KW-1278">Translocase</keyword>
<evidence type="ECO:0000256" key="4">
    <source>
        <dbReference type="ARBA" id="ARBA00022597"/>
    </source>
</evidence>
<proteinExistence type="predicted"/>
<dbReference type="AlphaFoldDB" id="A0A3D9XDT0"/>
<dbReference type="GO" id="GO:0016887">
    <property type="term" value="F:ATP hydrolysis activity"/>
    <property type="evidence" value="ECO:0007669"/>
    <property type="project" value="InterPro"/>
</dbReference>
<dbReference type="InterPro" id="IPR017871">
    <property type="entry name" value="ABC_transporter-like_CS"/>
</dbReference>
<dbReference type="InterPro" id="IPR053466">
    <property type="entry name" value="L-arabinose_ABC_transporter"/>
</dbReference>
<reference evidence="11 12" key="1">
    <citation type="submission" date="2018-08" db="EMBL/GenBank/DDBJ databases">
        <title>Genomic Encyclopedia of Archaeal and Bacterial Type Strains, Phase II (KMG-II): from individual species to whole genera.</title>
        <authorList>
            <person name="Goeker M."/>
        </authorList>
    </citation>
    <scope>NUCLEOTIDE SEQUENCE [LARGE SCALE GENOMIC DNA]</scope>
    <source>
        <strain evidence="11 12">DSM 17099</strain>
    </source>
</reference>
<comment type="subcellular location">
    <subcellularLocation>
        <location evidence="1">Cell membrane</location>
        <topology evidence="1">Peripheral membrane protein</topology>
    </subcellularLocation>
</comment>
<dbReference type="PROSITE" id="PS00211">
    <property type="entry name" value="ABC_TRANSPORTER_1"/>
    <property type="match status" value="1"/>
</dbReference>
<dbReference type="EMBL" id="QTUJ01000004">
    <property type="protein sequence ID" value="REF67771.1"/>
    <property type="molecule type" value="Genomic_DNA"/>
</dbReference>
<dbReference type="SUPFAM" id="SSF52540">
    <property type="entry name" value="P-loop containing nucleoside triphosphate hydrolases"/>
    <property type="match status" value="2"/>
</dbReference>
<protein>
    <submittedName>
        <fullName evidence="11">Multiple monosaccharide ABC transporter ATP-binding protein</fullName>
    </submittedName>
</protein>
<keyword evidence="7 11" id="KW-0067">ATP-binding</keyword>
<dbReference type="InterPro" id="IPR003593">
    <property type="entry name" value="AAA+_ATPase"/>
</dbReference>
<dbReference type="PROSITE" id="PS50893">
    <property type="entry name" value="ABC_TRANSPORTER_2"/>
    <property type="match status" value="2"/>
</dbReference>
<sequence length="524" mass="57253">MDAILEMRGITKEFPGVKALDDVNMTVRRGEIRALVGENGAGKSTLMKVLSGVYPHGSYQGEILYGGRPMAFRDIKDSEAQGIVIIHQELALVPQMSIAENIFLGNEIAQRGVIDRRETNRRTAELLAQVGLRESPETKVGGLGMGKQQLIEIAKALSKKVDLLILDEPTSSLNENDSDALLRLLASFRDRGMTAILISHKLNEISQVCDSITVLRDGATVAHHGGMVEESRIIRDMVGRSMNDRYPPRQPKVGEVVMQVRDWTVADPAREGRLLVKGAGFELRRGEVLGIAGLMGAGRTELAMSLFGRSMGEWKSGAVTLHGKPADLSTVPRAIRAGLAYVTEDRKSLGLVLDDTIRRNIPLANLAGISVRGVVDRQREGAVARDYRSRINIRSPSVESRAVNLSGGNQQKVVLAKWLFAEPEILILDEPTRGIDVGAKYEIYTIIRDLAAAGKSIIVISSEMPELLGITDRILVMNEGRLVGEMPTAEATQERIMQVIIRSGHDLTDETVTPEEIEAEAAHV</sequence>
<evidence type="ECO:0000256" key="8">
    <source>
        <dbReference type="ARBA" id="ARBA00022967"/>
    </source>
</evidence>
<evidence type="ECO:0000256" key="7">
    <source>
        <dbReference type="ARBA" id="ARBA00022840"/>
    </source>
</evidence>
<dbReference type="SMART" id="SM00382">
    <property type="entry name" value="AAA"/>
    <property type="match status" value="2"/>
</dbReference>
<dbReference type="InterPro" id="IPR003439">
    <property type="entry name" value="ABC_transporter-like_ATP-bd"/>
</dbReference>
<evidence type="ECO:0000256" key="5">
    <source>
        <dbReference type="ARBA" id="ARBA00022737"/>
    </source>
</evidence>
<evidence type="ECO:0000256" key="6">
    <source>
        <dbReference type="ARBA" id="ARBA00022741"/>
    </source>
</evidence>
<evidence type="ECO:0000313" key="12">
    <source>
        <dbReference type="Proteomes" id="UP000256941"/>
    </source>
</evidence>
<dbReference type="GO" id="GO:0005886">
    <property type="term" value="C:plasma membrane"/>
    <property type="evidence" value="ECO:0007669"/>
    <property type="project" value="UniProtKB-SubCell"/>
</dbReference>
<dbReference type="PANTHER" id="PTHR43790:SF1">
    <property type="entry name" value="XYLOSE IMPORT ATP-BINDING PROTEIN XYLG"/>
    <property type="match status" value="1"/>
</dbReference>
<keyword evidence="6" id="KW-0547">Nucleotide-binding</keyword>
<keyword evidence="2" id="KW-0813">Transport</keyword>
<organism evidence="11 12">
    <name type="scientific">Paracoccus versutus</name>
    <name type="common">Thiobacillus versutus</name>
    <dbReference type="NCBI Taxonomy" id="34007"/>
    <lineage>
        <taxon>Bacteria</taxon>
        <taxon>Pseudomonadati</taxon>
        <taxon>Pseudomonadota</taxon>
        <taxon>Alphaproteobacteria</taxon>
        <taxon>Rhodobacterales</taxon>
        <taxon>Paracoccaceae</taxon>
        <taxon>Paracoccus</taxon>
    </lineage>
</organism>
<name>A0A3D9XDT0_PARVE</name>
<comment type="caution">
    <text evidence="11">The sequence shown here is derived from an EMBL/GenBank/DDBJ whole genome shotgun (WGS) entry which is preliminary data.</text>
</comment>
<dbReference type="Gene3D" id="3.40.50.300">
    <property type="entry name" value="P-loop containing nucleotide triphosphate hydrolases"/>
    <property type="match status" value="2"/>
</dbReference>
<keyword evidence="5" id="KW-0677">Repeat</keyword>
<dbReference type="RefSeq" id="WP_116223185.1">
    <property type="nucleotide sequence ID" value="NZ_CP038197.1"/>
</dbReference>
<evidence type="ECO:0000256" key="3">
    <source>
        <dbReference type="ARBA" id="ARBA00022475"/>
    </source>
</evidence>
<evidence type="ECO:0000256" key="2">
    <source>
        <dbReference type="ARBA" id="ARBA00022448"/>
    </source>
</evidence>
<dbReference type="FunFam" id="3.40.50.300:FF:000127">
    <property type="entry name" value="Ribose import ATP-binding protein RbsA"/>
    <property type="match status" value="1"/>
</dbReference>
<gene>
    <name evidence="11" type="ORF">BDD41_4801</name>
</gene>
<dbReference type="NCBIfam" id="NF040905">
    <property type="entry name" value="GguA"/>
    <property type="match status" value="1"/>
</dbReference>
<dbReference type="CDD" id="cd03216">
    <property type="entry name" value="ABC_Carb_Monos_I"/>
    <property type="match status" value="1"/>
</dbReference>